<evidence type="ECO:0000313" key="1">
    <source>
        <dbReference type="EMBL" id="SEQ00174.1"/>
    </source>
</evidence>
<accession>A0A1H9CGA2</accession>
<dbReference type="SUPFAM" id="SSF55331">
    <property type="entry name" value="Tautomerase/MIF"/>
    <property type="match status" value="1"/>
</dbReference>
<proteinExistence type="predicted"/>
<protein>
    <submittedName>
        <fullName evidence="1">Tautomerase enzyme</fullName>
    </submittedName>
</protein>
<dbReference type="Pfam" id="PF14552">
    <property type="entry name" value="Tautomerase_2"/>
    <property type="match status" value="1"/>
</dbReference>
<reference evidence="2" key="1">
    <citation type="submission" date="2016-10" db="EMBL/GenBank/DDBJ databases">
        <authorList>
            <person name="Varghese N."/>
            <person name="Submissions S."/>
        </authorList>
    </citation>
    <scope>NUCLEOTIDE SEQUENCE [LARGE SCALE GENOMIC DNA]</scope>
    <source>
        <strain evidence="2">CGMCC 4.6856</strain>
    </source>
</reference>
<dbReference type="EMBL" id="FOFA01000002">
    <property type="protein sequence ID" value="SEQ00174.1"/>
    <property type="molecule type" value="Genomic_DNA"/>
</dbReference>
<dbReference type="STRING" id="1036181.SAMN05421756_102198"/>
<name>A0A1H9CGA2_9ACTN</name>
<dbReference type="Gene3D" id="3.30.429.10">
    <property type="entry name" value="Macrophage Migration Inhibitory Factor"/>
    <property type="match status" value="1"/>
</dbReference>
<dbReference type="InterPro" id="IPR014347">
    <property type="entry name" value="Tautomerase/MIF_sf"/>
</dbReference>
<dbReference type="PANTHER" id="PTHR38460">
    <property type="entry name" value="TAUTOMERASE YOLI-RELATED"/>
    <property type="match status" value="1"/>
</dbReference>
<sequence>MWTRWGPHWYFVLTKFREELAVPLVRIDVVEGRDPVALRRLADVVQEVLEEVFAAPPRDRYQVIDEHPARNVILQDTGLGFERTDDRVLVQVFQQGRTAEQKKALYARLADRLEADCGVAPTDLVVSVAANSREDWSFGLGRAQFLEGDL</sequence>
<evidence type="ECO:0000313" key="2">
    <source>
        <dbReference type="Proteomes" id="UP000198504"/>
    </source>
</evidence>
<organism evidence="1 2">
    <name type="scientific">Microlunatus flavus</name>
    <dbReference type="NCBI Taxonomy" id="1036181"/>
    <lineage>
        <taxon>Bacteria</taxon>
        <taxon>Bacillati</taxon>
        <taxon>Actinomycetota</taxon>
        <taxon>Actinomycetes</taxon>
        <taxon>Propionibacteriales</taxon>
        <taxon>Propionibacteriaceae</taxon>
        <taxon>Microlunatus</taxon>
    </lineage>
</organism>
<keyword evidence="2" id="KW-1185">Reference proteome</keyword>
<gene>
    <name evidence="1" type="ORF">SAMN05421756_102198</name>
</gene>
<dbReference type="AlphaFoldDB" id="A0A1H9CGA2"/>
<dbReference type="Proteomes" id="UP000198504">
    <property type="component" value="Unassembled WGS sequence"/>
</dbReference>
<dbReference type="InterPro" id="IPR037479">
    <property type="entry name" value="Tauto_MSAD"/>
</dbReference>
<dbReference type="PANTHER" id="PTHR38460:SF1">
    <property type="entry name" value="TAUTOMERASE YOLI-RELATED"/>
    <property type="match status" value="1"/>
</dbReference>